<dbReference type="EMBL" id="JARYMX010000001">
    <property type="protein sequence ID" value="KAJ9564571.1"/>
    <property type="molecule type" value="Genomic_DNA"/>
</dbReference>
<evidence type="ECO:0000313" key="3">
    <source>
        <dbReference type="EMBL" id="KAJ9563414.1"/>
    </source>
</evidence>
<dbReference type="InterPro" id="IPR018289">
    <property type="entry name" value="MULE_transposase_dom"/>
</dbReference>
<dbReference type="InterPro" id="IPR014842">
    <property type="entry name" value="AFT"/>
</dbReference>
<dbReference type="GO" id="GO:0010106">
    <property type="term" value="P:cellular response to iron ion starvation"/>
    <property type="evidence" value="ECO:0007669"/>
    <property type="project" value="InterPro"/>
</dbReference>
<dbReference type="GO" id="GO:0000981">
    <property type="term" value="F:DNA-binding transcription factor activity, RNA polymerase II-specific"/>
    <property type="evidence" value="ECO:0007669"/>
    <property type="project" value="InterPro"/>
</dbReference>
<evidence type="ECO:0000259" key="2">
    <source>
        <dbReference type="Pfam" id="PF10551"/>
    </source>
</evidence>
<dbReference type="PANTHER" id="PTHR31569">
    <property type="entry name" value="SWIM-TYPE DOMAIN-CONTAINING PROTEIN"/>
    <property type="match status" value="1"/>
</dbReference>
<feature type="region of interest" description="Disordered" evidence="1">
    <location>
        <begin position="1"/>
        <end position="20"/>
    </location>
</feature>
<dbReference type="EMBL" id="JARYMX010000002">
    <property type="protein sequence ID" value="KAJ9563414.1"/>
    <property type="molecule type" value="Genomic_DNA"/>
</dbReference>
<dbReference type="Pfam" id="PF08731">
    <property type="entry name" value="AFT"/>
    <property type="match status" value="1"/>
</dbReference>
<evidence type="ECO:0000256" key="1">
    <source>
        <dbReference type="SAM" id="MobiDB-lite"/>
    </source>
</evidence>
<dbReference type="Pfam" id="PF10551">
    <property type="entry name" value="MULE"/>
    <property type="match status" value="1"/>
</dbReference>
<gene>
    <name evidence="4" type="ORF">OSB04_000537</name>
    <name evidence="3" type="ORF">OSB04_008574</name>
</gene>
<proteinExistence type="predicted"/>
<dbReference type="Proteomes" id="UP001172457">
    <property type="component" value="Chromosome 2"/>
</dbReference>
<sequence length="923" mass="107285">MTSWEEDLHWNDDSSDENKESKFSTDTVFISRQNLIDWVHHTGKSLGYVIVTKRSKTSTIIFHCDRSGIYKSKKISTKNTGTKKINCPFELEGKRSAMEDSWTLRVICEMHNHEPALHLEGHPYARRLTDNEARLVEDLSRKNVKPRDILSILKQDPNNVSTSSTVYNARSKFRMLERAGKTQMQAVMSFFHEKSYVYESRVNHSTNELENLFFAHPKSLELWHAFPHVVLMDATYQTNRYSLPILEIVGVTPTNKTFCIAFVLMHKEDEPSYTWALSCFKSLMGECILPRVIVTDRDLALMKACNVLFPDAKKLLCTLHIWNNIFKRRKTVRSKSTWNSFNKAWTTLVASQTEDAYKLNLAQLEAILLDYPGFFAYLNKVWLTPYKEMFVHCWTDKYLNFGNHTTNRVESQHAKLKRYLDSSKSDLETTVTYIHQVIQSQVTSIKASVEQSKIVFRHRFKDLHFDELRGFVSSHALDIIFKEYDRAKVVGSLAENCGCQLRTSHGLPCAHEQSMYLHKRQPIPLDSLDLFWRKLDLSPCISMKDDDIGCEAELEMLNAQFKKQSRSGKRSLLRKLMEIIAPSTTLVREPATHTATRGRPSLKTQSFRKMRAEKPPEPQASRRRSCSSAPKVGEYKEPARHSSFFKNLNEEAPRHSSFFMDLNEEAPRHSSFFMDLNEEPPRDSSFFMDLNEEPPRDSSFFMDLNEEPLGQCSYHFESNEIPSKRDSYLWKQIPTLFHPYITKIQDVRGDGNCGFRSIAVWLGYGEDQWPYVRRELLDELESSYSRYSRVFYGIEEIHTSLSFWESPAPEQHWMTMPETGILIANTFGVIFQLLTIKGSMTCFPLWKGPEEFQYHRVFTISNINNIHYVVVELKEEYPMPTISALWTRNKIPSAAGWQTMYKSRLELYEKLKPPQSAFIGIED</sequence>
<name>A0AA38U1Y0_9ASTR</name>
<feature type="region of interest" description="Disordered" evidence="1">
    <location>
        <begin position="587"/>
        <end position="637"/>
    </location>
</feature>
<dbReference type="Proteomes" id="UP001172457">
    <property type="component" value="Chromosome 1"/>
</dbReference>
<dbReference type="PANTHER" id="PTHR31569:SF4">
    <property type="entry name" value="SWIM-TYPE DOMAIN-CONTAINING PROTEIN"/>
    <property type="match status" value="1"/>
</dbReference>
<dbReference type="GO" id="GO:0045944">
    <property type="term" value="P:positive regulation of transcription by RNA polymerase II"/>
    <property type="evidence" value="ECO:0007669"/>
    <property type="project" value="InterPro"/>
</dbReference>
<comment type="caution">
    <text evidence="4">The sequence shown here is derived from an EMBL/GenBank/DDBJ whole genome shotgun (WGS) entry which is preliminary data.</text>
</comment>
<organism evidence="4 5">
    <name type="scientific">Centaurea solstitialis</name>
    <name type="common">yellow star-thistle</name>
    <dbReference type="NCBI Taxonomy" id="347529"/>
    <lineage>
        <taxon>Eukaryota</taxon>
        <taxon>Viridiplantae</taxon>
        <taxon>Streptophyta</taxon>
        <taxon>Embryophyta</taxon>
        <taxon>Tracheophyta</taxon>
        <taxon>Spermatophyta</taxon>
        <taxon>Magnoliopsida</taxon>
        <taxon>eudicotyledons</taxon>
        <taxon>Gunneridae</taxon>
        <taxon>Pentapetalae</taxon>
        <taxon>asterids</taxon>
        <taxon>campanulids</taxon>
        <taxon>Asterales</taxon>
        <taxon>Asteraceae</taxon>
        <taxon>Carduoideae</taxon>
        <taxon>Cardueae</taxon>
        <taxon>Centaureinae</taxon>
        <taxon>Centaurea</taxon>
    </lineage>
</organism>
<evidence type="ECO:0000313" key="4">
    <source>
        <dbReference type="EMBL" id="KAJ9564571.1"/>
    </source>
</evidence>
<keyword evidence="5" id="KW-1185">Reference proteome</keyword>
<dbReference type="Gene3D" id="3.90.70.80">
    <property type="match status" value="1"/>
</dbReference>
<dbReference type="CDD" id="cd22744">
    <property type="entry name" value="OTU"/>
    <property type="match status" value="1"/>
</dbReference>
<protein>
    <recommendedName>
        <fullName evidence="2">MULE transposase domain-containing protein</fullName>
    </recommendedName>
</protein>
<reference evidence="4" key="1">
    <citation type="submission" date="2023-03" db="EMBL/GenBank/DDBJ databases">
        <title>Chromosome-scale reference genome and RAD-based genetic map of yellow starthistle (Centaurea solstitialis) reveal putative structural variation and QTLs associated with invader traits.</title>
        <authorList>
            <person name="Reatini B."/>
            <person name="Cang F.A."/>
            <person name="Jiang Q."/>
            <person name="Mckibben M.T.W."/>
            <person name="Barker M.S."/>
            <person name="Rieseberg L.H."/>
            <person name="Dlugosch K.M."/>
        </authorList>
    </citation>
    <scope>NUCLEOTIDE SEQUENCE</scope>
    <source>
        <strain evidence="4">CAN-66</strain>
        <tissue evidence="4">Leaf</tissue>
    </source>
</reference>
<evidence type="ECO:0000313" key="5">
    <source>
        <dbReference type="Proteomes" id="UP001172457"/>
    </source>
</evidence>
<accession>A0AA38U1Y0</accession>
<dbReference type="InterPro" id="IPR052579">
    <property type="entry name" value="Zinc_finger_SWIM"/>
</dbReference>
<feature type="domain" description="MULE transposase" evidence="2">
    <location>
        <begin position="229"/>
        <end position="324"/>
    </location>
</feature>
<dbReference type="AlphaFoldDB" id="A0AA38U1Y0"/>